<organism evidence="4 5">
    <name type="scientific">Staphylococcus epidermidis</name>
    <dbReference type="NCBI Taxonomy" id="1282"/>
    <lineage>
        <taxon>Bacteria</taxon>
        <taxon>Bacillati</taxon>
        <taxon>Bacillota</taxon>
        <taxon>Bacilli</taxon>
        <taxon>Bacillales</taxon>
        <taxon>Staphylococcaceae</taxon>
        <taxon>Staphylococcus</taxon>
    </lineage>
</organism>
<comment type="subunit">
    <text evidence="3">UreD, UreF and UreG form a complex that acts as a GTP-hydrolysis-dependent molecular chaperone, activating the urease apoprotein by helping to assemble the nickel containing metallocenter of UreC. The UreE protein probably delivers the nickel.</text>
</comment>
<dbReference type="HAMAP" id="MF_01384">
    <property type="entry name" value="UreD"/>
    <property type="match status" value="1"/>
</dbReference>
<accession>A0A509LQV4</accession>
<evidence type="ECO:0000256" key="1">
    <source>
        <dbReference type="ARBA" id="ARBA00007177"/>
    </source>
</evidence>
<evidence type="ECO:0000256" key="3">
    <source>
        <dbReference type="HAMAP-Rule" id="MF_01384"/>
    </source>
</evidence>
<proteinExistence type="inferred from homology"/>
<evidence type="ECO:0000313" key="5">
    <source>
        <dbReference type="Proteomes" id="UP000648077"/>
    </source>
</evidence>
<keyword evidence="2 3" id="KW-0143">Chaperone</keyword>
<name>A0A509LQV4_STAEP</name>
<keyword evidence="3" id="KW-0963">Cytoplasm</keyword>
<dbReference type="EMBL" id="JACGQI010000030">
    <property type="protein sequence ID" value="MBF2231174.1"/>
    <property type="molecule type" value="Genomic_DNA"/>
</dbReference>
<dbReference type="GO" id="GO:0016151">
    <property type="term" value="F:nickel cation binding"/>
    <property type="evidence" value="ECO:0007669"/>
    <property type="project" value="UniProtKB-UniRule"/>
</dbReference>
<dbReference type="PANTHER" id="PTHR33643:SF1">
    <property type="entry name" value="UREASE ACCESSORY PROTEIN D"/>
    <property type="match status" value="1"/>
</dbReference>
<evidence type="ECO:0000313" key="4">
    <source>
        <dbReference type="EMBL" id="MBF2231174.1"/>
    </source>
</evidence>
<keyword evidence="3" id="KW-0996">Nickel insertion</keyword>
<comment type="subcellular location">
    <subcellularLocation>
        <location evidence="3">Cytoplasm</location>
    </subcellularLocation>
</comment>
<evidence type="ECO:0000256" key="2">
    <source>
        <dbReference type="ARBA" id="ARBA00023186"/>
    </source>
</evidence>
<comment type="caution">
    <text evidence="4">The sequence shown here is derived from an EMBL/GenBank/DDBJ whole genome shotgun (WGS) entry which is preliminary data.</text>
</comment>
<dbReference type="Pfam" id="PF01774">
    <property type="entry name" value="UreD"/>
    <property type="match status" value="1"/>
</dbReference>
<dbReference type="OrthoDB" id="9807968at2"/>
<dbReference type="PANTHER" id="PTHR33643">
    <property type="entry name" value="UREASE ACCESSORY PROTEIN D"/>
    <property type="match status" value="1"/>
</dbReference>
<protein>
    <recommendedName>
        <fullName evidence="3">Urease accessory protein UreD</fullName>
    </recommendedName>
</protein>
<comment type="similarity">
    <text evidence="1 3">Belongs to the UreD family.</text>
</comment>
<dbReference type="RefSeq" id="WP_002484905.1">
    <property type="nucleotide sequence ID" value="NZ_AP038759.1"/>
</dbReference>
<comment type="function">
    <text evidence="3">Required for maturation of urease via the functional incorporation of the urease nickel metallocenter.</text>
</comment>
<reference evidence="4" key="1">
    <citation type="submission" date="2020-08" db="EMBL/GenBank/DDBJ databases">
        <title>Changes in the skin microbiome associated with squamous cell carcinoma in transplant recipients.</title>
        <authorList>
            <person name="Zaugg J."/>
            <person name="Krueger A."/>
            <person name="Lachner N."/>
        </authorList>
    </citation>
    <scope>NUCLEOTIDE SEQUENCE</scope>
    <source>
        <strain evidence="4">R5988</strain>
    </source>
</reference>
<gene>
    <name evidence="3" type="primary">ureD</name>
    <name evidence="4" type="ORF">H3963_12265</name>
</gene>
<sequence length="278" mass="32362">MAEQRWTGQLDLTVFNNGQSSKARNIFFEKALKVLRPIYLEQSPVPTFYIVNVGGGYLDGDRYRVNVNLEDNAQVTLTSQGATKIYKTPNDHVEQYQTFNLSNQSYMEFVADPIIAYENAKFFQHNTFNLKEDSAMFYTDILTPGYSSNGQDFTYNYMHLINEIYIDNQLVVFDNMMLSPDKSRLDGIGYMENYTHLGSAYFIHPDVNQSFIEDIYTAVADFQKQYDCRIGITQLPTHGLAVRILTKRTQIIEEILTRVQSYINQTIYHRQINFLRKY</sequence>
<dbReference type="AlphaFoldDB" id="A0A509LQV4"/>
<dbReference type="Proteomes" id="UP000648077">
    <property type="component" value="Unassembled WGS sequence"/>
</dbReference>
<dbReference type="InterPro" id="IPR002669">
    <property type="entry name" value="UreD"/>
</dbReference>
<dbReference type="GO" id="GO:0005737">
    <property type="term" value="C:cytoplasm"/>
    <property type="evidence" value="ECO:0007669"/>
    <property type="project" value="UniProtKB-SubCell"/>
</dbReference>